<evidence type="ECO:0000313" key="2">
    <source>
        <dbReference type="Proteomes" id="UP000008370"/>
    </source>
</evidence>
<name>K5VSZ7_PHACS</name>
<dbReference type="KEGG" id="pco:PHACADRAFT_265297"/>
<dbReference type="RefSeq" id="XP_007401766.1">
    <property type="nucleotide sequence ID" value="XM_007401704.1"/>
</dbReference>
<gene>
    <name evidence="1" type="ORF">PHACADRAFT_265297</name>
</gene>
<evidence type="ECO:0000313" key="1">
    <source>
        <dbReference type="EMBL" id="EKM49709.1"/>
    </source>
</evidence>
<proteinExistence type="predicted"/>
<accession>K5VSZ7</accession>
<dbReference type="AlphaFoldDB" id="K5VSZ7"/>
<reference evidence="1 2" key="1">
    <citation type="journal article" date="2012" name="BMC Genomics">
        <title>Comparative genomics of the white-rot fungi, Phanerochaete carnosa and P. chrysosporium, to elucidate the genetic basis of the distinct wood types they colonize.</title>
        <authorList>
            <person name="Suzuki H."/>
            <person name="MacDonald J."/>
            <person name="Syed K."/>
            <person name="Salamov A."/>
            <person name="Hori C."/>
            <person name="Aerts A."/>
            <person name="Henrissat B."/>
            <person name="Wiebenga A."/>
            <person name="vanKuyk P.A."/>
            <person name="Barry K."/>
            <person name="Lindquist E."/>
            <person name="LaButti K."/>
            <person name="Lapidus A."/>
            <person name="Lucas S."/>
            <person name="Coutinho P."/>
            <person name="Gong Y."/>
            <person name="Samejima M."/>
            <person name="Mahadevan R."/>
            <person name="Abou-Zaid M."/>
            <person name="de Vries R.P."/>
            <person name="Igarashi K."/>
            <person name="Yadav J.S."/>
            <person name="Grigoriev I.V."/>
            <person name="Master E.R."/>
        </authorList>
    </citation>
    <scope>NUCLEOTIDE SEQUENCE [LARGE SCALE GENOMIC DNA]</scope>
    <source>
        <strain evidence="1 2">HHB-10118-sp</strain>
    </source>
</reference>
<dbReference type="InParanoid" id="K5VSZ7"/>
<dbReference type="Proteomes" id="UP000008370">
    <property type="component" value="Unassembled WGS sequence"/>
</dbReference>
<dbReference type="OrthoDB" id="10477931at2759"/>
<dbReference type="GeneID" id="18919070"/>
<dbReference type="EMBL" id="JH930480">
    <property type="protein sequence ID" value="EKM49709.1"/>
    <property type="molecule type" value="Genomic_DNA"/>
</dbReference>
<organism evidence="1 2">
    <name type="scientific">Phanerochaete carnosa (strain HHB-10118-sp)</name>
    <name type="common">White-rot fungus</name>
    <name type="synonym">Peniophora carnosa</name>
    <dbReference type="NCBI Taxonomy" id="650164"/>
    <lineage>
        <taxon>Eukaryota</taxon>
        <taxon>Fungi</taxon>
        <taxon>Dikarya</taxon>
        <taxon>Basidiomycota</taxon>
        <taxon>Agaricomycotina</taxon>
        <taxon>Agaricomycetes</taxon>
        <taxon>Polyporales</taxon>
        <taxon>Phanerochaetaceae</taxon>
        <taxon>Phanerochaete</taxon>
    </lineage>
</organism>
<protein>
    <submittedName>
        <fullName evidence="1">Uncharacterized protein</fullName>
    </submittedName>
</protein>
<keyword evidence="2" id="KW-1185">Reference proteome</keyword>
<dbReference type="HOGENOM" id="CLU_3038025_0_0_1"/>
<sequence length="56" mass="6355">MCRNGDPNCGHGYICTVCYNCAVQPMGYPGVNPCPPQRPQPQVYCYPVYQCRPRRC</sequence>